<feature type="domain" description="GHMP kinase N-terminal" evidence="14">
    <location>
        <begin position="67"/>
        <end position="152"/>
    </location>
</feature>
<evidence type="ECO:0000313" key="16">
    <source>
        <dbReference type="EMBL" id="AKT39928.1"/>
    </source>
</evidence>
<name>A0A0K1EH56_CHOCO</name>
<keyword evidence="8" id="KW-0418">Kinase</keyword>
<evidence type="ECO:0000256" key="13">
    <source>
        <dbReference type="SAM" id="MobiDB-lite"/>
    </source>
</evidence>
<evidence type="ECO:0000256" key="12">
    <source>
        <dbReference type="ARBA" id="ARBA00029438"/>
    </source>
</evidence>
<evidence type="ECO:0000313" key="17">
    <source>
        <dbReference type="Proteomes" id="UP000067626"/>
    </source>
</evidence>
<keyword evidence="7" id="KW-0547">Nucleotide-binding</keyword>
<dbReference type="AlphaFoldDB" id="A0A0K1EH56"/>
<feature type="domain" description="GHMP kinase C-terminal" evidence="15">
    <location>
        <begin position="219"/>
        <end position="294"/>
    </location>
</feature>
<keyword evidence="11" id="KW-0443">Lipid metabolism</keyword>
<evidence type="ECO:0000256" key="8">
    <source>
        <dbReference type="ARBA" id="ARBA00022777"/>
    </source>
</evidence>
<dbReference type="EMBL" id="CP012159">
    <property type="protein sequence ID" value="AKT39928.1"/>
    <property type="molecule type" value="Genomic_DNA"/>
</dbReference>
<protein>
    <recommendedName>
        <fullName evidence="3">mevalonate kinase</fullName>
        <ecNumber evidence="3">2.7.1.36</ecNumber>
    </recommendedName>
</protein>
<dbReference type="EC" id="2.7.1.36" evidence="3"/>
<reference evidence="16 17" key="1">
    <citation type="submission" date="2015-07" db="EMBL/GenBank/DDBJ databases">
        <title>Genome analysis of myxobacterium Chondromyces crocatus Cm c5 reveals a high potential for natural compound synthesis and the genetic basis for the loss of fruiting body formation.</title>
        <authorList>
            <person name="Zaburannyi N."/>
            <person name="Bunk B."/>
            <person name="Maier J."/>
            <person name="Overmann J."/>
            <person name="Mueller R."/>
        </authorList>
    </citation>
    <scope>NUCLEOTIDE SEQUENCE [LARGE SCALE GENOMIC DNA]</scope>
    <source>
        <strain evidence="16 17">Cm c5</strain>
    </source>
</reference>
<dbReference type="Pfam" id="PF00288">
    <property type="entry name" value="GHMP_kinases_N"/>
    <property type="match status" value="1"/>
</dbReference>
<evidence type="ECO:0000256" key="5">
    <source>
        <dbReference type="ARBA" id="ARBA00022516"/>
    </source>
</evidence>
<dbReference type="GO" id="GO:0005829">
    <property type="term" value="C:cytosol"/>
    <property type="evidence" value="ECO:0007669"/>
    <property type="project" value="TreeGrafter"/>
</dbReference>
<comment type="subcellular location">
    <subcellularLocation>
        <location evidence="1">Cytoplasm</location>
    </subcellularLocation>
</comment>
<keyword evidence="9" id="KW-0067">ATP-binding</keyword>
<dbReference type="PATRIC" id="fig|52.7.peg.4491"/>
<dbReference type="PRINTS" id="PR00959">
    <property type="entry name" value="MEVGALKINASE"/>
</dbReference>
<dbReference type="InterPro" id="IPR014721">
    <property type="entry name" value="Ribsml_uS5_D2-typ_fold_subgr"/>
</dbReference>
<dbReference type="Pfam" id="PF08544">
    <property type="entry name" value="GHMP_kinases_C"/>
    <property type="match status" value="1"/>
</dbReference>
<dbReference type="PANTHER" id="PTHR43290:SF2">
    <property type="entry name" value="MEVALONATE KINASE"/>
    <property type="match status" value="1"/>
</dbReference>
<dbReference type="GO" id="GO:0004496">
    <property type="term" value="F:mevalonate kinase activity"/>
    <property type="evidence" value="ECO:0007669"/>
    <property type="project" value="UniProtKB-EC"/>
</dbReference>
<keyword evidence="5" id="KW-0444">Lipid biosynthesis</keyword>
<dbReference type="InterPro" id="IPR006203">
    <property type="entry name" value="GHMP_knse_ATP-bd_CS"/>
</dbReference>
<keyword evidence="17" id="KW-1185">Reference proteome</keyword>
<dbReference type="NCBIfam" id="TIGR00549">
    <property type="entry name" value="mevalon_kin"/>
    <property type="match status" value="1"/>
</dbReference>
<feature type="region of interest" description="Disordered" evidence="13">
    <location>
        <begin position="311"/>
        <end position="334"/>
    </location>
</feature>
<dbReference type="STRING" id="52.CMC5_040790"/>
<accession>A0A0K1EH56</accession>
<keyword evidence="4" id="KW-0963">Cytoplasm</keyword>
<comment type="pathway">
    <text evidence="12">Isoprenoid biosynthesis; isopentenyl diphosphate biosynthesis via mevalonate pathway; isopentenyl diphosphate from (R)-mevalonate: step 1/3.</text>
</comment>
<dbReference type="InterPro" id="IPR036554">
    <property type="entry name" value="GHMP_kinase_C_sf"/>
</dbReference>
<dbReference type="SUPFAM" id="SSF54211">
    <property type="entry name" value="Ribosomal protein S5 domain 2-like"/>
    <property type="match status" value="1"/>
</dbReference>
<dbReference type="GO" id="GO:0019287">
    <property type="term" value="P:isopentenyl diphosphate biosynthetic process, mevalonate pathway"/>
    <property type="evidence" value="ECO:0007669"/>
    <property type="project" value="UniProtKB-UniPathway"/>
</dbReference>
<dbReference type="Gene3D" id="3.30.230.10">
    <property type="match status" value="1"/>
</dbReference>
<evidence type="ECO:0000256" key="2">
    <source>
        <dbReference type="ARBA" id="ARBA00006495"/>
    </source>
</evidence>
<evidence type="ECO:0000256" key="4">
    <source>
        <dbReference type="ARBA" id="ARBA00022490"/>
    </source>
</evidence>
<keyword evidence="6" id="KW-0808">Transferase</keyword>
<organism evidence="16 17">
    <name type="scientific">Chondromyces crocatus</name>
    <dbReference type="NCBI Taxonomy" id="52"/>
    <lineage>
        <taxon>Bacteria</taxon>
        <taxon>Pseudomonadati</taxon>
        <taxon>Myxococcota</taxon>
        <taxon>Polyangia</taxon>
        <taxon>Polyangiales</taxon>
        <taxon>Polyangiaceae</taxon>
        <taxon>Chondromyces</taxon>
    </lineage>
</organism>
<dbReference type="InterPro" id="IPR013750">
    <property type="entry name" value="GHMP_kinase_C_dom"/>
</dbReference>
<dbReference type="UniPathway" id="UPA00057">
    <property type="reaction ID" value="UER00098"/>
</dbReference>
<dbReference type="KEGG" id="ccro:CMC5_040790"/>
<evidence type="ECO:0000259" key="14">
    <source>
        <dbReference type="Pfam" id="PF00288"/>
    </source>
</evidence>
<dbReference type="Gene3D" id="3.30.70.890">
    <property type="entry name" value="GHMP kinase, C-terminal domain"/>
    <property type="match status" value="1"/>
</dbReference>
<dbReference type="PROSITE" id="PS00627">
    <property type="entry name" value="GHMP_KINASES_ATP"/>
    <property type="match status" value="1"/>
</dbReference>
<dbReference type="PANTHER" id="PTHR43290">
    <property type="entry name" value="MEVALONATE KINASE"/>
    <property type="match status" value="1"/>
</dbReference>
<evidence type="ECO:0000259" key="15">
    <source>
        <dbReference type="Pfam" id="PF08544"/>
    </source>
</evidence>
<keyword evidence="10" id="KW-0460">Magnesium</keyword>
<dbReference type="InterPro" id="IPR006205">
    <property type="entry name" value="Mev_gal_kin"/>
</dbReference>
<sequence>MSPARGAACGKVILLGEHAVVHGTPAIASGIEHGAEATAEPSTDGRSTLLLGAAEHIAGDTGGDLCRAFGALLAELPGTPPLRVTAESRLLPGGGLGSSAALAVSIARAVRAFDGGVHAIDDARILAAASAWERVFHGNPSGIDTTAAALGGCFLYTRAEGASPLALRRDVWLAIGSTGTSGSTRLMVESVARLFERKPDVKDQTLPAITALVRNAALALEAGDLQGLGRLMVLNQMLLAGLLVSTEDLERMCNLARDAGALGAKLTGAGGGGSMIALLDAHDEDQAERAAARVLGAWRSAGYDGLLARISAQPRPASTGQPSPAAPPVTEDPE</sequence>
<dbReference type="GO" id="GO:0005524">
    <property type="term" value="F:ATP binding"/>
    <property type="evidence" value="ECO:0007669"/>
    <property type="project" value="UniProtKB-KW"/>
</dbReference>
<evidence type="ECO:0000256" key="1">
    <source>
        <dbReference type="ARBA" id="ARBA00004496"/>
    </source>
</evidence>
<gene>
    <name evidence="16" type="ORF">CMC5_040790</name>
</gene>
<evidence type="ECO:0000256" key="11">
    <source>
        <dbReference type="ARBA" id="ARBA00023098"/>
    </source>
</evidence>
<evidence type="ECO:0000256" key="6">
    <source>
        <dbReference type="ARBA" id="ARBA00022679"/>
    </source>
</evidence>
<comment type="similarity">
    <text evidence="2">Belongs to the GHMP kinase family. Mevalonate kinase subfamily.</text>
</comment>
<evidence type="ECO:0000256" key="10">
    <source>
        <dbReference type="ARBA" id="ARBA00022842"/>
    </source>
</evidence>
<evidence type="ECO:0000256" key="3">
    <source>
        <dbReference type="ARBA" id="ARBA00012103"/>
    </source>
</evidence>
<dbReference type="RefSeq" id="WP_050431926.1">
    <property type="nucleotide sequence ID" value="NZ_CP012159.1"/>
</dbReference>
<evidence type="ECO:0000256" key="9">
    <source>
        <dbReference type="ARBA" id="ARBA00022840"/>
    </source>
</evidence>
<dbReference type="Proteomes" id="UP000067626">
    <property type="component" value="Chromosome"/>
</dbReference>
<evidence type="ECO:0000256" key="7">
    <source>
        <dbReference type="ARBA" id="ARBA00022741"/>
    </source>
</evidence>
<dbReference type="OrthoDB" id="9764892at2"/>
<dbReference type="InterPro" id="IPR020568">
    <property type="entry name" value="Ribosomal_Su5_D2-typ_SF"/>
</dbReference>
<proteinExistence type="inferred from homology"/>
<dbReference type="SUPFAM" id="SSF55060">
    <property type="entry name" value="GHMP Kinase, C-terminal domain"/>
    <property type="match status" value="1"/>
</dbReference>
<dbReference type="InterPro" id="IPR006204">
    <property type="entry name" value="GHMP_kinase_N_dom"/>
</dbReference>